<dbReference type="PANTHER" id="PTHR21355">
    <property type="entry name" value="G-PROTEIN COUPLED RECEPTOR-ASSOCIATED PROTEIN LMBRD2"/>
    <property type="match status" value="1"/>
</dbReference>
<dbReference type="InParanoid" id="D3BC73"/>
<evidence type="ECO:0000256" key="5">
    <source>
        <dbReference type="ARBA" id="ARBA00023136"/>
    </source>
</evidence>
<dbReference type="InterPro" id="IPR051584">
    <property type="entry name" value="GPCR-associated_LMBR1"/>
</dbReference>
<comment type="caution">
    <text evidence="9">The sequence shown here is derived from an EMBL/GenBank/DDBJ whole genome shotgun (WGS) entry which is preliminary data.</text>
</comment>
<dbReference type="FunCoup" id="D3BC73">
    <property type="interactions" value="251"/>
</dbReference>
<evidence type="ECO:0000256" key="2">
    <source>
        <dbReference type="ARBA" id="ARBA00010487"/>
    </source>
</evidence>
<evidence type="ECO:0000256" key="1">
    <source>
        <dbReference type="ARBA" id="ARBA00004141"/>
    </source>
</evidence>
<feature type="transmembrane region" description="Helical" evidence="7">
    <location>
        <begin position="410"/>
        <end position="431"/>
    </location>
</feature>
<dbReference type="RefSeq" id="XP_020433374.1">
    <property type="nucleotide sequence ID" value="XM_020576962.1"/>
</dbReference>
<feature type="transmembrane region" description="Helical" evidence="7">
    <location>
        <begin position="57"/>
        <end position="79"/>
    </location>
</feature>
<evidence type="ECO:0000256" key="8">
    <source>
        <dbReference type="SAM" id="SignalP"/>
    </source>
</evidence>
<accession>D3BC73</accession>
<keyword evidence="4 7" id="KW-1133">Transmembrane helix</keyword>
<evidence type="ECO:0000256" key="6">
    <source>
        <dbReference type="SAM" id="MobiDB-lite"/>
    </source>
</evidence>
<protein>
    <submittedName>
        <fullName evidence="9">Uncharacterized protein</fullName>
    </submittedName>
</protein>
<reference evidence="9 10" key="1">
    <citation type="journal article" date="2011" name="Genome Res.">
        <title>Phylogeny-wide analysis of social amoeba genomes highlights ancient origins for complex intercellular communication.</title>
        <authorList>
            <person name="Heidel A.J."/>
            <person name="Lawal H.M."/>
            <person name="Felder M."/>
            <person name="Schilde C."/>
            <person name="Helps N.R."/>
            <person name="Tunggal B."/>
            <person name="Rivero F."/>
            <person name="John U."/>
            <person name="Schleicher M."/>
            <person name="Eichinger L."/>
            <person name="Platzer M."/>
            <person name="Noegel A.A."/>
            <person name="Schaap P."/>
            <person name="Gloeckner G."/>
        </authorList>
    </citation>
    <scope>NUCLEOTIDE SEQUENCE [LARGE SCALE GENOMIC DNA]</scope>
    <source>
        <strain evidence="10">ATCC 26659 / Pp 5 / PN500</strain>
    </source>
</reference>
<sequence length="590" mass="66827">MSWIGWFMCFGIVCLVPIDVLATQYRDCLESKGVNQCERAPWSYVSSDVLYYFYQTFYFGTLLLTWLVYPFLGSLVLAGDFKLTERIQRSIRENHGRLCNGRCQHLGYHLGNHLDGLRTGRDTEKSVEQCESPVGTETPAVQSQLAAAPEEEGERRVVRHDEASEEGGRKDEKVRSLRECPPELYSTIQFGEGTGEITYSTLVALNSRLKSAVQDANRSESLYNQCVEEAYALEDILASGASLDRTIHWSFKDARTGRFAAQLDRAEWIWFTYLEVPVFRLVALLFAICSVILVWSEISVAIKSTDVSILSNIVLHSDVNNLGIQIVLFFPLGYAALVTYSTLFKIRIFNYYRLISGQHSDSNSILFSAAYLCRLAAPLCYNFITFIKTKTTFTDVMGESNFVPFLGQYFYIYFPIVITVVVLATAFNLYSRLMNCLNITRFRFDNDFSHENIDEGKMILEHEKRRREVAKKTAAIDRSNPWSNTASSSSNSRFSSNNDKRYTLLRNTLDDEFNDDIESGTLDTYNGKSGGNALGQSTGSANNTPSTQSPQQSESRLKSSFNGFPSMSTIFGRNDRDKLIRNNNNNNNKF</sequence>
<keyword evidence="3 7" id="KW-0812">Transmembrane</keyword>
<comment type="similarity">
    <text evidence="2">Belongs to the LIMR family.</text>
</comment>
<feature type="compositionally biased region" description="Low complexity" evidence="6">
    <location>
        <begin position="542"/>
        <end position="553"/>
    </location>
</feature>
<evidence type="ECO:0000256" key="4">
    <source>
        <dbReference type="ARBA" id="ARBA00022989"/>
    </source>
</evidence>
<keyword evidence="8" id="KW-0732">Signal</keyword>
<organism evidence="9 10">
    <name type="scientific">Heterostelium pallidum (strain ATCC 26659 / Pp 5 / PN500)</name>
    <name type="common">Cellular slime mold</name>
    <name type="synonym">Polysphondylium pallidum</name>
    <dbReference type="NCBI Taxonomy" id="670386"/>
    <lineage>
        <taxon>Eukaryota</taxon>
        <taxon>Amoebozoa</taxon>
        <taxon>Evosea</taxon>
        <taxon>Eumycetozoa</taxon>
        <taxon>Dictyostelia</taxon>
        <taxon>Acytosteliales</taxon>
        <taxon>Acytosteliaceae</taxon>
        <taxon>Heterostelium</taxon>
    </lineage>
</organism>
<dbReference type="Pfam" id="PF04791">
    <property type="entry name" value="LMBR1"/>
    <property type="match status" value="2"/>
</dbReference>
<comment type="subcellular location">
    <subcellularLocation>
        <location evidence="1">Membrane</location>
        <topology evidence="1">Multi-pass membrane protein</topology>
    </subcellularLocation>
</comment>
<feature type="compositionally biased region" description="Low complexity" evidence="6">
    <location>
        <begin position="479"/>
        <end position="497"/>
    </location>
</feature>
<evidence type="ECO:0000256" key="3">
    <source>
        <dbReference type="ARBA" id="ARBA00022692"/>
    </source>
</evidence>
<feature type="compositionally biased region" description="Polar residues" evidence="6">
    <location>
        <begin position="558"/>
        <end position="571"/>
    </location>
</feature>
<name>D3BC73_HETP5</name>
<dbReference type="GO" id="GO:0016020">
    <property type="term" value="C:membrane"/>
    <property type="evidence" value="ECO:0007669"/>
    <property type="project" value="UniProtKB-SubCell"/>
</dbReference>
<feature type="transmembrane region" description="Helical" evidence="7">
    <location>
        <begin position="322"/>
        <end position="344"/>
    </location>
</feature>
<evidence type="ECO:0000313" key="9">
    <source>
        <dbReference type="EMBL" id="EFA81256.1"/>
    </source>
</evidence>
<feature type="chain" id="PRO_5003041070" evidence="8">
    <location>
        <begin position="23"/>
        <end position="590"/>
    </location>
</feature>
<gene>
    <name evidence="9" type="ORF">PPL_06095</name>
</gene>
<feature type="region of interest" description="Disordered" evidence="6">
    <location>
        <begin position="520"/>
        <end position="590"/>
    </location>
</feature>
<keyword evidence="10" id="KW-1185">Reference proteome</keyword>
<dbReference type="OMA" id="IYNQCIH"/>
<dbReference type="EMBL" id="ADBJ01000026">
    <property type="protein sequence ID" value="EFA81256.1"/>
    <property type="molecule type" value="Genomic_DNA"/>
</dbReference>
<evidence type="ECO:0000313" key="10">
    <source>
        <dbReference type="Proteomes" id="UP000001396"/>
    </source>
</evidence>
<feature type="signal peptide" evidence="8">
    <location>
        <begin position="1"/>
        <end position="22"/>
    </location>
</feature>
<feature type="transmembrane region" description="Helical" evidence="7">
    <location>
        <begin position="365"/>
        <end position="387"/>
    </location>
</feature>
<dbReference type="InterPro" id="IPR006876">
    <property type="entry name" value="LMBR1-like_membr_prot"/>
</dbReference>
<dbReference type="GeneID" id="31361579"/>
<dbReference type="PANTHER" id="PTHR21355:SF0">
    <property type="entry name" value="G-PROTEIN COUPLED RECEPTOR-ASSOCIATED PROTEIN LMBRD2"/>
    <property type="match status" value="1"/>
</dbReference>
<feature type="compositionally biased region" description="Basic and acidic residues" evidence="6">
    <location>
        <begin position="153"/>
        <end position="175"/>
    </location>
</feature>
<feature type="region of interest" description="Disordered" evidence="6">
    <location>
        <begin position="470"/>
        <end position="497"/>
    </location>
</feature>
<feature type="transmembrane region" description="Helical" evidence="7">
    <location>
        <begin position="278"/>
        <end position="302"/>
    </location>
</feature>
<evidence type="ECO:0000256" key="7">
    <source>
        <dbReference type="SAM" id="Phobius"/>
    </source>
</evidence>
<dbReference type="Proteomes" id="UP000001396">
    <property type="component" value="Unassembled WGS sequence"/>
</dbReference>
<dbReference type="AlphaFoldDB" id="D3BC73"/>
<keyword evidence="5 7" id="KW-0472">Membrane</keyword>
<feature type="region of interest" description="Disordered" evidence="6">
    <location>
        <begin position="121"/>
        <end position="175"/>
    </location>
</feature>
<proteinExistence type="inferred from homology"/>